<dbReference type="OrthoDB" id="9805019at2"/>
<evidence type="ECO:0000259" key="1">
    <source>
        <dbReference type="Pfam" id="PF22599"/>
    </source>
</evidence>
<dbReference type="AlphaFoldDB" id="A0A1S2LGN5"/>
<dbReference type="Proteomes" id="UP000180098">
    <property type="component" value="Unassembled WGS sequence"/>
</dbReference>
<protein>
    <recommendedName>
        <fullName evidence="1">SecDF P1 head subdomain domain-containing protein</fullName>
    </recommendedName>
</protein>
<keyword evidence="3" id="KW-1185">Reference proteome</keyword>
<gene>
    <name evidence="2" type="ORF">BKP35_13225</name>
</gene>
<evidence type="ECO:0000313" key="3">
    <source>
        <dbReference type="Proteomes" id="UP000180098"/>
    </source>
</evidence>
<reference evidence="2 3" key="1">
    <citation type="submission" date="2016-10" db="EMBL/GenBank/DDBJ databases">
        <title>Draft genome sequences of four alkaliphilic bacteria belonging to the Anaerobacillus genus.</title>
        <authorList>
            <person name="Bassil N.M."/>
            <person name="Lloyd J.R."/>
        </authorList>
    </citation>
    <scope>NUCLEOTIDE SEQUENCE [LARGE SCALE GENOMIC DNA]</scope>
    <source>
        <strain evidence="2 3">DSM 15340</strain>
    </source>
</reference>
<accession>A0A1S2LGN5</accession>
<name>A0A1S2LGN5_9BACI</name>
<dbReference type="Gene3D" id="3.30.1360.200">
    <property type="match status" value="1"/>
</dbReference>
<dbReference type="Pfam" id="PF22599">
    <property type="entry name" value="SecDF_P1_head"/>
    <property type="match status" value="1"/>
</dbReference>
<sequence length="127" mass="14342">MKKIIRYLFVSVVFLFFLTGCITSESDEVTIQNEDGEVLATTSDFTEAGLEYQEQTEQYVIKLTFKDENKLEEITESHLGETTKFFLNDELIASPRIDVGISGTEFLIAGTIDGKTAKRFVEVINNN</sequence>
<comment type="caution">
    <text evidence="2">The sequence shown here is derived from an EMBL/GenBank/DDBJ whole genome shotgun (WGS) entry which is preliminary data.</text>
</comment>
<dbReference type="EMBL" id="MLQQ01000039">
    <property type="protein sequence ID" value="OIJ10645.1"/>
    <property type="molecule type" value="Genomic_DNA"/>
</dbReference>
<organism evidence="2 3">
    <name type="scientific">Anaerobacillus arseniciselenatis</name>
    <dbReference type="NCBI Taxonomy" id="85682"/>
    <lineage>
        <taxon>Bacteria</taxon>
        <taxon>Bacillati</taxon>
        <taxon>Bacillota</taxon>
        <taxon>Bacilli</taxon>
        <taxon>Bacillales</taxon>
        <taxon>Bacillaceae</taxon>
        <taxon>Anaerobacillus</taxon>
    </lineage>
</organism>
<dbReference type="PROSITE" id="PS51257">
    <property type="entry name" value="PROKAR_LIPOPROTEIN"/>
    <property type="match status" value="1"/>
</dbReference>
<evidence type="ECO:0000313" key="2">
    <source>
        <dbReference type="EMBL" id="OIJ10645.1"/>
    </source>
</evidence>
<proteinExistence type="predicted"/>
<feature type="domain" description="SecDF P1 head subdomain" evidence="1">
    <location>
        <begin position="37"/>
        <end position="121"/>
    </location>
</feature>
<dbReference type="RefSeq" id="WP_071313840.1">
    <property type="nucleotide sequence ID" value="NZ_MLQQ01000039.1"/>
</dbReference>
<dbReference type="InterPro" id="IPR054384">
    <property type="entry name" value="SecDF_P1_head"/>
</dbReference>